<dbReference type="OrthoDB" id="10062876at2759"/>
<keyword evidence="3 7" id="KW-0812">Transmembrane</keyword>
<keyword evidence="5 7" id="KW-1133">Transmembrane helix</keyword>
<dbReference type="STRING" id="105984.A0A427Y8Q7"/>
<comment type="caution">
    <text evidence="9">The sequence shown here is derived from an EMBL/GenBank/DDBJ whole genome shotgun (WGS) entry which is preliminary data.</text>
</comment>
<keyword evidence="4" id="KW-0029">Amino-acid transport</keyword>
<name>A0A427Y8Q7_9TREE</name>
<keyword evidence="2" id="KW-0813">Transport</keyword>
<protein>
    <recommendedName>
        <fullName evidence="8">Amino acid permease/ SLC12A domain-containing protein</fullName>
    </recommendedName>
</protein>
<keyword evidence="6 7" id="KW-0472">Membrane</keyword>
<feature type="transmembrane region" description="Helical" evidence="7">
    <location>
        <begin position="194"/>
        <end position="215"/>
    </location>
</feature>
<feature type="transmembrane region" description="Helical" evidence="7">
    <location>
        <begin position="383"/>
        <end position="401"/>
    </location>
</feature>
<dbReference type="GO" id="GO:0016020">
    <property type="term" value="C:membrane"/>
    <property type="evidence" value="ECO:0007669"/>
    <property type="project" value="UniProtKB-SubCell"/>
</dbReference>
<dbReference type="Gene3D" id="1.20.1740.10">
    <property type="entry name" value="Amino acid/polyamine transporter I"/>
    <property type="match status" value="1"/>
</dbReference>
<evidence type="ECO:0000256" key="7">
    <source>
        <dbReference type="SAM" id="Phobius"/>
    </source>
</evidence>
<evidence type="ECO:0000256" key="1">
    <source>
        <dbReference type="ARBA" id="ARBA00004141"/>
    </source>
</evidence>
<dbReference type="Pfam" id="PF00324">
    <property type="entry name" value="AA_permease"/>
    <property type="match status" value="1"/>
</dbReference>
<reference evidence="9 10" key="1">
    <citation type="submission" date="2018-11" db="EMBL/GenBank/DDBJ databases">
        <title>Genome sequence of Apiotrichum porosum DSM 27194.</title>
        <authorList>
            <person name="Aliyu H."/>
            <person name="Gorte O."/>
            <person name="Ochsenreither K."/>
        </authorList>
    </citation>
    <scope>NUCLEOTIDE SEQUENCE [LARGE SCALE GENOMIC DNA]</scope>
    <source>
        <strain evidence="9 10">DSM 27194</strain>
    </source>
</reference>
<dbReference type="PIRSF" id="PIRSF006060">
    <property type="entry name" value="AA_transporter"/>
    <property type="match status" value="1"/>
</dbReference>
<feature type="transmembrane region" description="Helical" evidence="7">
    <location>
        <begin position="325"/>
        <end position="352"/>
    </location>
</feature>
<dbReference type="PANTHER" id="PTHR43341">
    <property type="entry name" value="AMINO ACID PERMEASE"/>
    <property type="match status" value="1"/>
</dbReference>
<dbReference type="GO" id="GO:0015171">
    <property type="term" value="F:amino acid transmembrane transporter activity"/>
    <property type="evidence" value="ECO:0007669"/>
    <property type="project" value="TreeGrafter"/>
</dbReference>
<feature type="transmembrane region" description="Helical" evidence="7">
    <location>
        <begin position="161"/>
        <end position="182"/>
    </location>
</feature>
<feature type="transmembrane region" description="Helical" evidence="7">
    <location>
        <begin position="128"/>
        <end position="155"/>
    </location>
</feature>
<gene>
    <name evidence="9" type="ORF">EHS24_000028</name>
</gene>
<dbReference type="EMBL" id="RSCE01000001">
    <property type="protein sequence ID" value="RSH87520.1"/>
    <property type="molecule type" value="Genomic_DNA"/>
</dbReference>
<accession>A0A427Y8Q7</accession>
<feature type="transmembrane region" description="Helical" evidence="7">
    <location>
        <begin position="491"/>
        <end position="510"/>
    </location>
</feature>
<evidence type="ECO:0000256" key="6">
    <source>
        <dbReference type="ARBA" id="ARBA00023136"/>
    </source>
</evidence>
<dbReference type="PANTHER" id="PTHR43341:SF4">
    <property type="entry name" value="ARGININE PERMEASE CAN1-RELATED"/>
    <property type="match status" value="1"/>
</dbReference>
<feature type="transmembrane region" description="Helical" evidence="7">
    <location>
        <begin position="459"/>
        <end position="479"/>
    </location>
</feature>
<feature type="domain" description="Amino acid permease/ SLC12A" evidence="8">
    <location>
        <begin position="52"/>
        <end position="512"/>
    </location>
</feature>
<feature type="transmembrane region" description="Helical" evidence="7">
    <location>
        <begin position="413"/>
        <end position="438"/>
    </location>
</feature>
<feature type="transmembrane region" description="Helical" evidence="7">
    <location>
        <begin position="286"/>
        <end position="305"/>
    </location>
</feature>
<proteinExistence type="predicted"/>
<evidence type="ECO:0000256" key="4">
    <source>
        <dbReference type="ARBA" id="ARBA00022970"/>
    </source>
</evidence>
<feature type="transmembrane region" description="Helical" evidence="7">
    <location>
        <begin position="94"/>
        <end position="116"/>
    </location>
</feature>
<keyword evidence="10" id="KW-1185">Reference proteome</keyword>
<evidence type="ECO:0000259" key="8">
    <source>
        <dbReference type="Pfam" id="PF00324"/>
    </source>
</evidence>
<feature type="transmembrane region" description="Helical" evidence="7">
    <location>
        <begin position="55"/>
        <end position="74"/>
    </location>
</feature>
<dbReference type="GeneID" id="39584571"/>
<dbReference type="InterPro" id="IPR050524">
    <property type="entry name" value="APC_YAT"/>
</dbReference>
<dbReference type="AlphaFoldDB" id="A0A427Y8Q7"/>
<evidence type="ECO:0000256" key="2">
    <source>
        <dbReference type="ARBA" id="ARBA00022448"/>
    </source>
</evidence>
<organism evidence="9 10">
    <name type="scientific">Apiotrichum porosum</name>
    <dbReference type="NCBI Taxonomy" id="105984"/>
    <lineage>
        <taxon>Eukaryota</taxon>
        <taxon>Fungi</taxon>
        <taxon>Dikarya</taxon>
        <taxon>Basidiomycota</taxon>
        <taxon>Agaricomycotina</taxon>
        <taxon>Tremellomycetes</taxon>
        <taxon>Trichosporonales</taxon>
        <taxon>Trichosporonaceae</taxon>
        <taxon>Apiotrichum</taxon>
    </lineage>
</organism>
<comment type="subcellular location">
    <subcellularLocation>
        <location evidence="1">Membrane</location>
        <topology evidence="1">Multi-pass membrane protein</topology>
    </subcellularLocation>
</comment>
<dbReference type="InterPro" id="IPR004841">
    <property type="entry name" value="AA-permease/SLC12A_dom"/>
</dbReference>
<evidence type="ECO:0000313" key="9">
    <source>
        <dbReference type="EMBL" id="RSH87520.1"/>
    </source>
</evidence>
<dbReference type="RefSeq" id="XP_028479728.1">
    <property type="nucleotide sequence ID" value="XM_028615871.1"/>
</dbReference>
<dbReference type="FunFam" id="1.20.1740.10:FF:000006">
    <property type="entry name" value="General amino acid permease"/>
    <property type="match status" value="1"/>
</dbReference>
<evidence type="ECO:0000256" key="5">
    <source>
        <dbReference type="ARBA" id="ARBA00022989"/>
    </source>
</evidence>
<dbReference type="Proteomes" id="UP000279236">
    <property type="component" value="Unassembled WGS sequence"/>
</dbReference>
<evidence type="ECO:0000256" key="3">
    <source>
        <dbReference type="ARBA" id="ARBA00022692"/>
    </source>
</evidence>
<feature type="transmembrane region" description="Helical" evidence="7">
    <location>
        <begin position="245"/>
        <end position="265"/>
    </location>
</feature>
<sequence>MSSYDEKKEDSTQVVVVDAVEGFEDEDRYMATNVDVHTHLVDSVQRNMEQRHMQMIALAGTLGTGLFLGSGKAIAHGGPAGALLAYAHVGTITYSMLLCLGEMTVFAPISGGYLHFCERFLHPSLGFGLAYLQIFASCISLPTELISASVLISYWDTSFTVAHQAAYITALIIVACSINYFGVRWFGESEFIFAMIKIALIVGLIIAGLVVSLGGGPDHDRIGFRYWKDPGAFSPYLYAGSKGKFLGWFTDLLQAAYSYLGMEGISIAAAEVKNPRVSVTKAVKRVFYRIALFYVVGMLVIGMLVPSTDPNLLQSTGTAASSPFVLAFSNAGIKILPSIINAGVLTSAFSAANSGIYGGSRMLYSTALRGLAPSFFAKTTKRGLPIVALTFICMFSTLSYMTLSSGASTVLNWLSNITSLSGFMTWMIICITFLRFKAGCEAQGIDRNQFHYKSPLQPFPAYWAIFWSAVVIFFNGWEVFTKGNWNTSDFIVAYITIPIFFGCALAHYVVKRPRWLSPSELDFVSNVPSDEEITYEEPVPTTWFGKVCSWLFT</sequence>
<evidence type="ECO:0000313" key="10">
    <source>
        <dbReference type="Proteomes" id="UP000279236"/>
    </source>
</evidence>